<evidence type="ECO:0000313" key="5">
    <source>
        <dbReference type="Proteomes" id="UP001152797"/>
    </source>
</evidence>
<feature type="signal peptide" evidence="2">
    <location>
        <begin position="1"/>
        <end position="18"/>
    </location>
</feature>
<dbReference type="Proteomes" id="UP001152797">
    <property type="component" value="Unassembled WGS sequence"/>
</dbReference>
<sequence>MALALFSLSVCCIGGVKASQLLIPDFHLGSWAQEKDVLDVVCATNLRQSSSSFLTYVAGCFVAKKRISANTSHDGEGDLVEGSLFYQKVEESVGVQSLCQKGDEPQLRPAFLGHLDCGHLKAWCFFLSSRERCLSRAACFGAGPLPRFGHRDGWEEFGWFMNPKSIARSMDRSFSVFRPLQGHEAWSHGDLTMAPAASAATVNKGTLRGAHPYVCADGHMPHLHLKHPLLTVMHPWGNGYHPLLCCGDDACGLELRQACIFWRRSLPPWPRVHVPSLLPGAKDARERSNFRVDLLVRSFSRDREVLMLLLESLEAHWPTALWRSQIHVVLDADSDADRRLCSELSSTFGANLKAEAGEGLRCHLEPMFDFLADTSCQGAHVRDGRRETFGFGRYVPSRAAAAMWSLLKAEIYAKEADYVAICDADVVFYTPLVPELLFEWSMSKPRPILYGHWKIPLFIFTIISLGMDWVAEFMDAMPVVVELKHLKEVRRFIQERMGAESEEAGWCEYLSQMQFDALNRGWYHNYQGEFPSIHTLISHYVWYFHRDRYFFSIEDAQVLLPASSRNHSCPSVRPALHINGFGPKERFTALGRKVLEDGLSNKVSLENPIFLFLMDFDARHCLRRNGQQLMKDYQKYPTSEVRTVEEAPSEKAPRARIRNLTQHLMDLKLLAPVPSADRSAEVLREPFRFLRKSKRQAAAAERRRELPRAMASAVKSGTSGGASSPLTSANDYEAAIAERLATMKPNFGPVRILLQQAMGKGLKLSLNTWASVMSSFASRGVEGLSTVEKLQKLFRASGPVLMEREDFHRAMQLAAEAGDLEHVADLFNDMVCKGFEAQEDSYTLVFKVG</sequence>
<reference evidence="3" key="1">
    <citation type="submission" date="2022-10" db="EMBL/GenBank/DDBJ databases">
        <authorList>
            <person name="Chen Y."/>
            <person name="Dougan E. K."/>
            <person name="Chan C."/>
            <person name="Rhodes N."/>
            <person name="Thang M."/>
        </authorList>
    </citation>
    <scope>NUCLEOTIDE SEQUENCE</scope>
</reference>
<protein>
    <submittedName>
        <fullName evidence="3">Uncharacterized protein</fullName>
    </submittedName>
</protein>
<dbReference type="OrthoDB" id="421205at2759"/>
<accession>A0A9P1FTT0</accession>
<name>A0A9P1FTT0_9DINO</name>
<evidence type="ECO:0000313" key="3">
    <source>
        <dbReference type="EMBL" id="CAI3989314.1"/>
    </source>
</evidence>
<dbReference type="EMBL" id="CAMXCT020001356">
    <property type="protein sequence ID" value="CAL1142689.1"/>
    <property type="molecule type" value="Genomic_DNA"/>
</dbReference>
<evidence type="ECO:0000256" key="2">
    <source>
        <dbReference type="SAM" id="SignalP"/>
    </source>
</evidence>
<dbReference type="EMBL" id="CAMXCT030001356">
    <property type="protein sequence ID" value="CAL4776626.1"/>
    <property type="molecule type" value="Genomic_DNA"/>
</dbReference>
<proteinExistence type="predicted"/>
<keyword evidence="5" id="KW-1185">Reference proteome</keyword>
<dbReference type="EMBL" id="CAMXCT010001356">
    <property type="protein sequence ID" value="CAI3989314.1"/>
    <property type="molecule type" value="Genomic_DNA"/>
</dbReference>
<evidence type="ECO:0000313" key="4">
    <source>
        <dbReference type="EMBL" id="CAL4776626.1"/>
    </source>
</evidence>
<gene>
    <name evidence="3" type="ORF">C1SCF055_LOCUS16399</name>
</gene>
<dbReference type="AlphaFoldDB" id="A0A9P1FTT0"/>
<keyword evidence="2" id="KW-0732">Signal</keyword>
<organism evidence="3">
    <name type="scientific">Cladocopium goreaui</name>
    <dbReference type="NCBI Taxonomy" id="2562237"/>
    <lineage>
        <taxon>Eukaryota</taxon>
        <taxon>Sar</taxon>
        <taxon>Alveolata</taxon>
        <taxon>Dinophyceae</taxon>
        <taxon>Suessiales</taxon>
        <taxon>Symbiodiniaceae</taxon>
        <taxon>Cladocopium</taxon>
    </lineage>
</organism>
<feature type="chain" id="PRO_5043272212" evidence="2">
    <location>
        <begin position="19"/>
        <end position="849"/>
    </location>
</feature>
<comment type="caution">
    <text evidence="3">The sequence shown here is derived from an EMBL/GenBank/DDBJ whole genome shotgun (WGS) entry which is preliminary data.</text>
</comment>
<evidence type="ECO:0000256" key="1">
    <source>
        <dbReference type="SAM" id="MobiDB-lite"/>
    </source>
</evidence>
<feature type="compositionally biased region" description="Polar residues" evidence="1">
    <location>
        <begin position="715"/>
        <end position="726"/>
    </location>
</feature>
<feature type="region of interest" description="Disordered" evidence="1">
    <location>
        <begin position="698"/>
        <end position="726"/>
    </location>
</feature>
<reference evidence="4 5" key="2">
    <citation type="submission" date="2024-05" db="EMBL/GenBank/DDBJ databases">
        <authorList>
            <person name="Chen Y."/>
            <person name="Shah S."/>
            <person name="Dougan E. K."/>
            <person name="Thang M."/>
            <person name="Chan C."/>
        </authorList>
    </citation>
    <scope>NUCLEOTIDE SEQUENCE [LARGE SCALE GENOMIC DNA]</scope>
</reference>